<dbReference type="CDD" id="cd01335">
    <property type="entry name" value="Radical_SAM"/>
    <property type="match status" value="1"/>
</dbReference>
<dbReference type="EMBL" id="JBHPBY010000539">
    <property type="protein sequence ID" value="MFC1853579.1"/>
    <property type="molecule type" value="Genomic_DNA"/>
</dbReference>
<comment type="caution">
    <text evidence="8">The sequence shown here is derived from an EMBL/GenBank/DDBJ whole genome shotgun (WGS) entry which is preliminary data.</text>
</comment>
<keyword evidence="3" id="KW-0949">S-adenosyl-L-methionine</keyword>
<evidence type="ECO:0000313" key="9">
    <source>
        <dbReference type="Proteomes" id="UP001594351"/>
    </source>
</evidence>
<dbReference type="Proteomes" id="UP001594351">
    <property type="component" value="Unassembled WGS sequence"/>
</dbReference>
<feature type="domain" description="Radical SAM core" evidence="7">
    <location>
        <begin position="24"/>
        <end position="146"/>
    </location>
</feature>
<keyword evidence="2" id="KW-0004">4Fe-4S</keyword>
<keyword evidence="5" id="KW-0408">Iron</keyword>
<dbReference type="Gene3D" id="3.20.20.70">
    <property type="entry name" value="Aldolase class I"/>
    <property type="match status" value="1"/>
</dbReference>
<dbReference type="SFLD" id="SFLDG01083">
    <property type="entry name" value="Uncharacterised_Radical_SAM_Su"/>
    <property type="match status" value="1"/>
</dbReference>
<reference evidence="8 9" key="1">
    <citation type="submission" date="2024-09" db="EMBL/GenBank/DDBJ databases">
        <title>Laminarin stimulates single cell rates of sulfate reduction while oxygen inhibits transcriptomic activity in coastal marine sediment.</title>
        <authorList>
            <person name="Lindsay M."/>
            <person name="Orcutt B."/>
            <person name="Emerson D."/>
            <person name="Stepanauskas R."/>
            <person name="D'Angelo T."/>
        </authorList>
    </citation>
    <scope>NUCLEOTIDE SEQUENCE [LARGE SCALE GENOMIC DNA]</scope>
    <source>
        <strain evidence="8">SAG AM-311-K15</strain>
    </source>
</reference>
<evidence type="ECO:0000256" key="4">
    <source>
        <dbReference type="ARBA" id="ARBA00022723"/>
    </source>
</evidence>
<dbReference type="InterPro" id="IPR013785">
    <property type="entry name" value="Aldolase_TIM"/>
</dbReference>
<proteinExistence type="predicted"/>
<comment type="cofactor">
    <cofactor evidence="1">
        <name>[4Fe-4S] cluster</name>
        <dbReference type="ChEBI" id="CHEBI:49883"/>
    </cofactor>
</comment>
<dbReference type="SUPFAM" id="SSF102114">
    <property type="entry name" value="Radical SAM enzymes"/>
    <property type="match status" value="1"/>
</dbReference>
<evidence type="ECO:0000256" key="2">
    <source>
        <dbReference type="ARBA" id="ARBA00022485"/>
    </source>
</evidence>
<keyword evidence="6" id="KW-0411">Iron-sulfur</keyword>
<gene>
    <name evidence="8" type="ORF">ACFL27_25610</name>
</gene>
<protein>
    <submittedName>
        <fullName evidence="8">Radical SAM protein</fullName>
    </submittedName>
</protein>
<accession>A0ABV6Z567</accession>
<dbReference type="PANTHER" id="PTHR43787:SF11">
    <property type="entry name" value="UPF0026 PROTEIN SLR1464"/>
    <property type="match status" value="1"/>
</dbReference>
<evidence type="ECO:0000256" key="3">
    <source>
        <dbReference type="ARBA" id="ARBA00022691"/>
    </source>
</evidence>
<dbReference type="Pfam" id="PF04055">
    <property type="entry name" value="Radical_SAM"/>
    <property type="match status" value="1"/>
</dbReference>
<sequence>MYQYLFGPVPSRRLGKSLGVDLVPHKTCSYNCVYCECGPTTNLTLERREYVVAARVLNELHHYLEHNAPPDYLTFSGFGEPTLNIKIGEVLRGMQEQFPAIKVAVLTNGSMLQDHAVRKEINSAQVVIPSLDAVSEDVFHFLNRPHRNVR</sequence>
<feature type="non-terminal residue" evidence="8">
    <location>
        <position position="150"/>
    </location>
</feature>
<evidence type="ECO:0000259" key="7">
    <source>
        <dbReference type="Pfam" id="PF04055"/>
    </source>
</evidence>
<evidence type="ECO:0000256" key="1">
    <source>
        <dbReference type="ARBA" id="ARBA00001966"/>
    </source>
</evidence>
<dbReference type="SFLD" id="SFLDS00029">
    <property type="entry name" value="Radical_SAM"/>
    <property type="match status" value="1"/>
</dbReference>
<dbReference type="InterPro" id="IPR058240">
    <property type="entry name" value="rSAM_sf"/>
</dbReference>
<organism evidence="8 9">
    <name type="scientific">candidate division CSSED10-310 bacterium</name>
    <dbReference type="NCBI Taxonomy" id="2855610"/>
    <lineage>
        <taxon>Bacteria</taxon>
        <taxon>Bacteria division CSSED10-310</taxon>
    </lineage>
</organism>
<name>A0ABV6Z567_UNCC1</name>
<dbReference type="InterPro" id="IPR040084">
    <property type="entry name" value="GTPase_Obg"/>
</dbReference>
<keyword evidence="4" id="KW-0479">Metal-binding</keyword>
<dbReference type="InterPro" id="IPR007197">
    <property type="entry name" value="rSAM"/>
</dbReference>
<evidence type="ECO:0000313" key="8">
    <source>
        <dbReference type="EMBL" id="MFC1853579.1"/>
    </source>
</evidence>
<evidence type="ECO:0000256" key="5">
    <source>
        <dbReference type="ARBA" id="ARBA00023004"/>
    </source>
</evidence>
<keyword evidence="9" id="KW-1185">Reference proteome</keyword>
<dbReference type="PANTHER" id="PTHR43787">
    <property type="entry name" value="FEMO COFACTOR BIOSYNTHESIS PROTEIN NIFB-RELATED"/>
    <property type="match status" value="1"/>
</dbReference>
<evidence type="ECO:0000256" key="6">
    <source>
        <dbReference type="ARBA" id="ARBA00023014"/>
    </source>
</evidence>